<dbReference type="Pfam" id="PF00092">
    <property type="entry name" value="VWA"/>
    <property type="match status" value="1"/>
</dbReference>
<dbReference type="InterPro" id="IPR036465">
    <property type="entry name" value="vWFA_dom_sf"/>
</dbReference>
<keyword evidence="1" id="KW-0732">Signal</keyword>
<dbReference type="GeneID" id="111130031"/>
<dbReference type="SMART" id="SM00327">
    <property type="entry name" value="VWA"/>
    <property type="match status" value="1"/>
</dbReference>
<dbReference type="KEGG" id="cvn:111130031"/>
<accession>A0A8B8DXL4</accession>
<evidence type="ECO:0000256" key="1">
    <source>
        <dbReference type="SAM" id="SignalP"/>
    </source>
</evidence>
<organism evidence="4 5">
    <name type="scientific">Crassostrea virginica</name>
    <name type="common">Eastern oyster</name>
    <dbReference type="NCBI Taxonomy" id="6565"/>
    <lineage>
        <taxon>Eukaryota</taxon>
        <taxon>Metazoa</taxon>
        <taxon>Spiralia</taxon>
        <taxon>Lophotrochozoa</taxon>
        <taxon>Mollusca</taxon>
        <taxon>Bivalvia</taxon>
        <taxon>Autobranchia</taxon>
        <taxon>Pteriomorphia</taxon>
        <taxon>Ostreida</taxon>
        <taxon>Ostreoidea</taxon>
        <taxon>Ostreidae</taxon>
        <taxon>Crassostrea</taxon>
    </lineage>
</organism>
<dbReference type="AlphaFoldDB" id="A0A8B8DXL4"/>
<proteinExistence type="predicted"/>
<dbReference type="InterPro" id="IPR002035">
    <property type="entry name" value="VWF_A"/>
</dbReference>
<dbReference type="InterPro" id="IPR013694">
    <property type="entry name" value="VIT"/>
</dbReference>
<dbReference type="Pfam" id="PF08487">
    <property type="entry name" value="VIT"/>
    <property type="match status" value="1"/>
</dbReference>
<evidence type="ECO:0000259" key="3">
    <source>
        <dbReference type="PROSITE" id="PS51468"/>
    </source>
</evidence>
<dbReference type="PROSITE" id="PS51468">
    <property type="entry name" value="VIT"/>
    <property type="match status" value="1"/>
</dbReference>
<dbReference type="Proteomes" id="UP000694844">
    <property type="component" value="Chromosome 4"/>
</dbReference>
<dbReference type="RefSeq" id="XP_022332348.1">
    <property type="nucleotide sequence ID" value="XM_022476640.1"/>
</dbReference>
<feature type="domain" description="VIT" evidence="3">
    <location>
        <begin position="13"/>
        <end position="146"/>
    </location>
</feature>
<reference evidence="5" key="1">
    <citation type="submission" date="2025-08" db="UniProtKB">
        <authorList>
            <consortium name="RefSeq"/>
        </authorList>
    </citation>
    <scope>IDENTIFICATION</scope>
    <source>
        <tissue evidence="5">Whole sample</tissue>
    </source>
</reference>
<keyword evidence="4" id="KW-1185">Reference proteome</keyword>
<dbReference type="SUPFAM" id="SSF53300">
    <property type="entry name" value="vWA-like"/>
    <property type="match status" value="1"/>
</dbReference>
<evidence type="ECO:0000313" key="5">
    <source>
        <dbReference type="RefSeq" id="XP_022332348.1"/>
    </source>
</evidence>
<dbReference type="SMART" id="SM00609">
    <property type="entry name" value="VIT"/>
    <property type="match status" value="1"/>
</dbReference>
<evidence type="ECO:0000259" key="2">
    <source>
        <dbReference type="PROSITE" id="PS50234"/>
    </source>
</evidence>
<dbReference type="Gene3D" id="3.40.50.410">
    <property type="entry name" value="von Willebrand factor, type A domain"/>
    <property type="match status" value="1"/>
</dbReference>
<name>A0A8B8DXL4_CRAVI</name>
<dbReference type="OrthoDB" id="299997at2759"/>
<evidence type="ECO:0000313" key="4">
    <source>
        <dbReference type="Proteomes" id="UP000694844"/>
    </source>
</evidence>
<sequence length="661" mass="74248">MFWWRYLVFCLISLSTVFCGDDVETVPKITELAVVAKTFARFSEVTVNMVVENKEAEGRTVMFQVQVPKSGFITGFVMTTQNKTLRGIVQEKSVADQSFNQAVDAGSSAGKISQAPSTPGRDMENFAVHLNVAAKSTARFELKYQEVIKRRLGRFQQKFHLEPNQIVQNLSVTCIVEEPQSIRIFSYSLPNQTQALKSSTTGVDLKAAPKRRVVEFRPSAEQQRSYNPHTGIRGDFVISYDVDRQNDGGVVLVQDEYFVHYFSPSGLHILPKNIIFVIDISGSMSGFKIQKVREVMQVILPKLREHDYFNILLFDNSMKLWQREPQRATENNIEVARRYAEEMLVARGSTNINSALLDALDLLKDLVSEEDGRGKVIVFLTDGQPTAGVTNTRQIRINVRNQNEGLASIFALGFGYGVDMAFLEALASENGGFARRIYEESDAQNQLETFYEEISSPLLVDVRIDYSPSVISISDVTQRKFPQYFQGSEIVVSGKLQEDAPVDWQAKVTAEGHTGSAPGRLEFTAIPETLLGRTDVPRDFTERYWAFQRIRELLRMELVADDPAQKSLYRGLALNMSLAYQFVTPLTSMVVTESVHARTDQFSLGGMEADHSLSKILGNQILNHPGNPPRVMVHQSSNGSEDFTRRISTSIICIVIYLIII</sequence>
<dbReference type="PANTHER" id="PTHR10338:SF108">
    <property type="entry name" value="INTER-ALPHA-TRYPSIN INHIBITOR HEAVY CHAIN H4-LIKE PROTEIN"/>
    <property type="match status" value="1"/>
</dbReference>
<dbReference type="PROSITE" id="PS50234">
    <property type="entry name" value="VWFA"/>
    <property type="match status" value="1"/>
</dbReference>
<feature type="signal peptide" evidence="1">
    <location>
        <begin position="1"/>
        <end position="19"/>
    </location>
</feature>
<protein>
    <submittedName>
        <fullName evidence="5">Inter-alpha-trypsin inhibitor heavy chain H4-like</fullName>
    </submittedName>
</protein>
<dbReference type="PANTHER" id="PTHR10338">
    <property type="entry name" value="INTER-ALPHA-TRYPSIN INHIBITOR HEAVY CHAIN FAMILY MEMBER"/>
    <property type="match status" value="1"/>
</dbReference>
<dbReference type="InterPro" id="IPR050934">
    <property type="entry name" value="ITIH"/>
</dbReference>
<feature type="domain" description="VWFA" evidence="2">
    <location>
        <begin position="273"/>
        <end position="454"/>
    </location>
</feature>
<gene>
    <name evidence="5" type="primary">LOC111130031</name>
</gene>
<feature type="chain" id="PRO_5034442276" evidence="1">
    <location>
        <begin position="20"/>
        <end position="661"/>
    </location>
</feature>